<dbReference type="GO" id="GO:0006260">
    <property type="term" value="P:DNA replication"/>
    <property type="evidence" value="ECO:0007669"/>
    <property type="project" value="InterPro"/>
</dbReference>
<name>A0A699QKE2_TANCI</name>
<dbReference type="InterPro" id="IPR008921">
    <property type="entry name" value="DNA_pol3_clamp-load_cplx_C"/>
</dbReference>
<dbReference type="SUPFAM" id="SSF48019">
    <property type="entry name" value="post-AAA+ oligomerization domain-like"/>
    <property type="match status" value="1"/>
</dbReference>
<organism evidence="2">
    <name type="scientific">Tanacetum cinerariifolium</name>
    <name type="common">Dalmatian daisy</name>
    <name type="synonym">Chrysanthemum cinerariifolium</name>
    <dbReference type="NCBI Taxonomy" id="118510"/>
    <lineage>
        <taxon>Eukaryota</taxon>
        <taxon>Viridiplantae</taxon>
        <taxon>Streptophyta</taxon>
        <taxon>Embryophyta</taxon>
        <taxon>Tracheophyta</taxon>
        <taxon>Spermatophyta</taxon>
        <taxon>Magnoliopsida</taxon>
        <taxon>eudicotyledons</taxon>
        <taxon>Gunneridae</taxon>
        <taxon>Pentapetalae</taxon>
        <taxon>asterids</taxon>
        <taxon>campanulids</taxon>
        <taxon>Asterales</taxon>
        <taxon>Asteraceae</taxon>
        <taxon>Asteroideae</taxon>
        <taxon>Anthemideae</taxon>
        <taxon>Anthemidinae</taxon>
        <taxon>Tanacetum</taxon>
    </lineage>
</organism>
<sequence>ALATLSSISQGDLRRAITFLRVIPHEVVQALLTACKSGSFDSANKEVNNVIAKGYQIFDMVVESEDVTDEQKARIFKKLGEPDKVSDILIYFYFAFLWFVRDGYGFKKR</sequence>
<comment type="caution">
    <text evidence="2">The sequence shown here is derived from an EMBL/GenBank/DDBJ whole genome shotgun (WGS) entry which is preliminary data.</text>
</comment>
<feature type="non-terminal residue" evidence="2">
    <location>
        <position position="1"/>
    </location>
</feature>
<accession>A0A699QKE2</accession>
<dbReference type="InterPro" id="IPR013748">
    <property type="entry name" value="Rep_factorC_C"/>
</dbReference>
<evidence type="ECO:0000259" key="1">
    <source>
        <dbReference type="Pfam" id="PF08542"/>
    </source>
</evidence>
<dbReference type="Pfam" id="PF08542">
    <property type="entry name" value="Rep_fac_C"/>
    <property type="match status" value="1"/>
</dbReference>
<dbReference type="AlphaFoldDB" id="A0A699QKE2"/>
<protein>
    <submittedName>
        <fullName evidence="2">Replication factor C subunit 2</fullName>
    </submittedName>
</protein>
<dbReference type="Gene3D" id="1.20.272.10">
    <property type="match status" value="1"/>
</dbReference>
<reference evidence="2" key="1">
    <citation type="journal article" date="2019" name="Sci. Rep.">
        <title>Draft genome of Tanacetum cinerariifolium, the natural source of mosquito coil.</title>
        <authorList>
            <person name="Yamashiro T."/>
            <person name="Shiraishi A."/>
            <person name="Satake H."/>
            <person name="Nakayama K."/>
        </authorList>
    </citation>
    <scope>NUCLEOTIDE SEQUENCE</scope>
</reference>
<dbReference type="GO" id="GO:0003677">
    <property type="term" value="F:DNA binding"/>
    <property type="evidence" value="ECO:0007669"/>
    <property type="project" value="InterPro"/>
</dbReference>
<proteinExistence type="predicted"/>
<dbReference type="EMBL" id="BKCJ011001406">
    <property type="protein sequence ID" value="GFC64226.1"/>
    <property type="molecule type" value="Genomic_DNA"/>
</dbReference>
<evidence type="ECO:0000313" key="2">
    <source>
        <dbReference type="EMBL" id="GFC64226.1"/>
    </source>
</evidence>
<gene>
    <name evidence="2" type="ORF">Tci_836196</name>
</gene>
<feature type="domain" description="Replication factor C C-terminal" evidence="1">
    <location>
        <begin position="24"/>
        <end position="83"/>
    </location>
</feature>